<organism evidence="7 8">
    <name type="scientific">Seriola lalandi dorsalis</name>
    <dbReference type="NCBI Taxonomy" id="1841481"/>
    <lineage>
        <taxon>Eukaryota</taxon>
        <taxon>Metazoa</taxon>
        <taxon>Chordata</taxon>
        <taxon>Craniata</taxon>
        <taxon>Vertebrata</taxon>
        <taxon>Euteleostomi</taxon>
        <taxon>Actinopterygii</taxon>
        <taxon>Neopterygii</taxon>
        <taxon>Teleostei</taxon>
        <taxon>Neoteleostei</taxon>
        <taxon>Acanthomorphata</taxon>
        <taxon>Carangaria</taxon>
        <taxon>Carangiformes</taxon>
        <taxon>Carangidae</taxon>
        <taxon>Seriola</taxon>
    </lineage>
</organism>
<dbReference type="Gene3D" id="1.10.287.10">
    <property type="entry name" value="S15/NS1, RNA-binding"/>
    <property type="match status" value="1"/>
</dbReference>
<dbReference type="Proteomes" id="UP000261360">
    <property type="component" value="Unplaced"/>
</dbReference>
<evidence type="ECO:0000256" key="1">
    <source>
        <dbReference type="ARBA" id="ARBA00022598"/>
    </source>
</evidence>
<sequence>MHITSLTNRILYHQCNPALEILIETGDKVRALKTQKAEKAVITAEVAKLLDLKKQLAVAEGKNPEPAPQKSKKK</sequence>
<dbReference type="GO" id="GO:0006418">
    <property type="term" value="P:tRNA aminoacylation for protein translation"/>
    <property type="evidence" value="ECO:0007669"/>
    <property type="project" value="InterPro"/>
</dbReference>
<evidence type="ECO:0000313" key="8">
    <source>
        <dbReference type="Proteomes" id="UP000261360"/>
    </source>
</evidence>
<dbReference type="Pfam" id="PF00458">
    <property type="entry name" value="WHEP-TRS"/>
    <property type="match status" value="1"/>
</dbReference>
<keyword evidence="8" id="KW-1185">Reference proteome</keyword>
<keyword evidence="1" id="KW-0436">Ligase</keyword>
<reference evidence="7" key="1">
    <citation type="submission" date="2025-05" db="UniProtKB">
        <authorList>
            <consortium name="Ensembl"/>
        </authorList>
    </citation>
    <scope>IDENTIFICATION</scope>
</reference>
<keyword evidence="4" id="KW-0648">Protein biosynthesis</keyword>
<dbReference type="GO" id="GO:0004812">
    <property type="term" value="F:aminoacyl-tRNA ligase activity"/>
    <property type="evidence" value="ECO:0007669"/>
    <property type="project" value="UniProtKB-KW"/>
</dbReference>
<accession>A0A3B4WSV6</accession>
<dbReference type="GO" id="GO:0005524">
    <property type="term" value="F:ATP binding"/>
    <property type="evidence" value="ECO:0007669"/>
    <property type="project" value="UniProtKB-KW"/>
</dbReference>
<evidence type="ECO:0000256" key="2">
    <source>
        <dbReference type="ARBA" id="ARBA00022741"/>
    </source>
</evidence>
<dbReference type="InterPro" id="IPR009068">
    <property type="entry name" value="uS15_NS1_RNA-bd_sf"/>
</dbReference>
<evidence type="ECO:0000256" key="3">
    <source>
        <dbReference type="ARBA" id="ARBA00022840"/>
    </source>
</evidence>
<dbReference type="PROSITE" id="PS51185">
    <property type="entry name" value="WHEP_TRS_2"/>
    <property type="match status" value="1"/>
</dbReference>
<keyword evidence="5" id="KW-0030">Aminoacyl-tRNA synthetase</keyword>
<feature type="domain" description="WHEP-TRS" evidence="6">
    <location>
        <begin position="14"/>
        <end position="70"/>
    </location>
</feature>
<proteinExistence type="predicted"/>
<evidence type="ECO:0000259" key="6">
    <source>
        <dbReference type="PROSITE" id="PS51185"/>
    </source>
</evidence>
<name>A0A3B4WSV6_SERLL</name>
<dbReference type="InterPro" id="IPR000738">
    <property type="entry name" value="WHEP-TRS_dom"/>
</dbReference>
<dbReference type="SUPFAM" id="SSF47060">
    <property type="entry name" value="S15/NS1 RNA-binding domain"/>
    <property type="match status" value="1"/>
</dbReference>
<dbReference type="AlphaFoldDB" id="A0A3B4WSV6"/>
<dbReference type="STRING" id="1841481.ENSSLDP00000007030"/>
<protein>
    <recommendedName>
        <fullName evidence="6">WHEP-TRS domain-containing protein</fullName>
    </recommendedName>
</protein>
<dbReference type="SMART" id="SM00991">
    <property type="entry name" value="WHEP-TRS"/>
    <property type="match status" value="1"/>
</dbReference>
<dbReference type="Ensembl" id="ENSSLDT00000008769.1">
    <property type="protein sequence ID" value="ENSSLDP00000008497.1"/>
    <property type="gene ID" value="ENSSLDG00000006748.1"/>
</dbReference>
<dbReference type="GeneTree" id="ENSGT00940000181353"/>
<dbReference type="Ensembl" id="ENSSLDT00000007255.1">
    <property type="protein sequence ID" value="ENSSLDP00000007030.1"/>
    <property type="gene ID" value="ENSSLDG00000005592.1"/>
</dbReference>
<evidence type="ECO:0000313" key="7">
    <source>
        <dbReference type="Ensembl" id="ENSSLDP00000007030.1"/>
    </source>
</evidence>
<keyword evidence="2" id="KW-0547">Nucleotide-binding</keyword>
<evidence type="ECO:0000256" key="5">
    <source>
        <dbReference type="ARBA" id="ARBA00023146"/>
    </source>
</evidence>
<keyword evidence="3" id="KW-0067">ATP-binding</keyword>
<evidence type="ECO:0000256" key="4">
    <source>
        <dbReference type="ARBA" id="ARBA00022917"/>
    </source>
</evidence>